<reference evidence="2" key="2">
    <citation type="submission" date="2023-03" db="EMBL/GenBank/DDBJ databases">
        <authorList>
            <person name="Inwood S.N."/>
            <person name="Skelly J.G."/>
            <person name="Guhlin J."/>
            <person name="Harrop T.W.R."/>
            <person name="Goldson S.G."/>
            <person name="Dearden P.K."/>
        </authorList>
    </citation>
    <scope>NUCLEOTIDE SEQUENCE</scope>
    <source>
        <strain evidence="2">Irish</strain>
        <tissue evidence="2">Whole body</tissue>
    </source>
</reference>
<dbReference type="Proteomes" id="UP001168990">
    <property type="component" value="Unassembled WGS sequence"/>
</dbReference>
<sequence length="238" mass="26701">MAWKTADVIPILKKNKDPNTPASYRPISLTSSLNKVLKIMINKASNKPEVEHSRNIALNQNNKRRRENSTANTTASIKKPNVSASNKLKDWRIKQLHKKLGMKTIKDNKLQPNLKSTRGKLNTSQDIKDFTTDVNPVPSETTTPTTATTVDNAEWRSPNKTSRKISHDTDEPVSTATHNKFAPLSNVDDVNANLETIAQLKKTSLPIYVVAENCQIKDLAKLRRENQDINGNSKNKRV</sequence>
<evidence type="ECO:0000256" key="1">
    <source>
        <dbReference type="SAM" id="MobiDB-lite"/>
    </source>
</evidence>
<dbReference type="AlphaFoldDB" id="A0AA39CAI3"/>
<organism evidence="2 3">
    <name type="scientific">Microctonus aethiopoides</name>
    <dbReference type="NCBI Taxonomy" id="144406"/>
    <lineage>
        <taxon>Eukaryota</taxon>
        <taxon>Metazoa</taxon>
        <taxon>Ecdysozoa</taxon>
        <taxon>Arthropoda</taxon>
        <taxon>Hexapoda</taxon>
        <taxon>Insecta</taxon>
        <taxon>Pterygota</taxon>
        <taxon>Neoptera</taxon>
        <taxon>Endopterygota</taxon>
        <taxon>Hymenoptera</taxon>
        <taxon>Apocrita</taxon>
        <taxon>Ichneumonoidea</taxon>
        <taxon>Braconidae</taxon>
        <taxon>Euphorinae</taxon>
        <taxon>Microctonus</taxon>
    </lineage>
</organism>
<evidence type="ECO:0000313" key="2">
    <source>
        <dbReference type="EMBL" id="KAK0160460.1"/>
    </source>
</evidence>
<feature type="compositionally biased region" description="Polar residues" evidence="1">
    <location>
        <begin position="69"/>
        <end position="83"/>
    </location>
</feature>
<name>A0AA39CAI3_9HYME</name>
<keyword evidence="3" id="KW-1185">Reference proteome</keyword>
<feature type="region of interest" description="Disordered" evidence="1">
    <location>
        <begin position="46"/>
        <end position="83"/>
    </location>
</feature>
<gene>
    <name evidence="2" type="ORF">PV328_007869</name>
</gene>
<proteinExistence type="predicted"/>
<feature type="region of interest" description="Disordered" evidence="1">
    <location>
        <begin position="155"/>
        <end position="176"/>
    </location>
</feature>
<comment type="caution">
    <text evidence="2">The sequence shown here is derived from an EMBL/GenBank/DDBJ whole genome shotgun (WGS) entry which is preliminary data.</text>
</comment>
<reference evidence="2" key="1">
    <citation type="journal article" date="2023" name="bioRxiv">
        <title>Scaffold-level genome assemblies of two parasitoid biocontrol wasps reveal the parthenogenesis mechanism and an associated novel virus.</title>
        <authorList>
            <person name="Inwood S."/>
            <person name="Skelly J."/>
            <person name="Guhlin J."/>
            <person name="Harrop T."/>
            <person name="Goldson S."/>
            <person name="Dearden P."/>
        </authorList>
    </citation>
    <scope>NUCLEOTIDE SEQUENCE</scope>
    <source>
        <strain evidence="2">Irish</strain>
        <tissue evidence="2">Whole body</tissue>
    </source>
</reference>
<protein>
    <submittedName>
        <fullName evidence="2">Uncharacterized protein</fullName>
    </submittedName>
</protein>
<accession>A0AA39CAI3</accession>
<dbReference type="EMBL" id="JAQQBS010001423">
    <property type="protein sequence ID" value="KAK0160460.1"/>
    <property type="molecule type" value="Genomic_DNA"/>
</dbReference>
<evidence type="ECO:0000313" key="3">
    <source>
        <dbReference type="Proteomes" id="UP001168990"/>
    </source>
</evidence>